<feature type="chain" id="PRO_5045598643" evidence="3">
    <location>
        <begin position="20"/>
        <end position="419"/>
    </location>
</feature>
<feature type="transmembrane region" description="Helical" evidence="2">
    <location>
        <begin position="249"/>
        <end position="274"/>
    </location>
</feature>
<dbReference type="EMBL" id="JAVFKD010000001">
    <property type="protein sequence ID" value="KAK5998021.1"/>
    <property type="molecule type" value="Genomic_DNA"/>
</dbReference>
<comment type="caution">
    <text evidence="4">The sequence shown here is derived from an EMBL/GenBank/DDBJ whole genome shotgun (WGS) entry which is preliminary data.</text>
</comment>
<organism evidence="4 5">
    <name type="scientific">Cladobotryum mycophilum</name>
    <dbReference type="NCBI Taxonomy" id="491253"/>
    <lineage>
        <taxon>Eukaryota</taxon>
        <taxon>Fungi</taxon>
        <taxon>Dikarya</taxon>
        <taxon>Ascomycota</taxon>
        <taxon>Pezizomycotina</taxon>
        <taxon>Sordariomycetes</taxon>
        <taxon>Hypocreomycetidae</taxon>
        <taxon>Hypocreales</taxon>
        <taxon>Hypocreaceae</taxon>
        <taxon>Cladobotryum</taxon>
    </lineage>
</organism>
<reference evidence="4 5" key="1">
    <citation type="submission" date="2024-01" db="EMBL/GenBank/DDBJ databases">
        <title>Complete genome of Cladobotryum mycophilum ATHUM6906.</title>
        <authorList>
            <person name="Christinaki A.C."/>
            <person name="Myridakis A.I."/>
            <person name="Kouvelis V.N."/>
        </authorList>
    </citation>
    <scope>NUCLEOTIDE SEQUENCE [LARGE SCALE GENOMIC DNA]</scope>
    <source>
        <strain evidence="4 5">ATHUM6906</strain>
    </source>
</reference>
<name>A0ABR0T0P1_9HYPO</name>
<feature type="signal peptide" evidence="3">
    <location>
        <begin position="1"/>
        <end position="19"/>
    </location>
</feature>
<evidence type="ECO:0000313" key="5">
    <source>
        <dbReference type="Proteomes" id="UP001338125"/>
    </source>
</evidence>
<evidence type="ECO:0000256" key="3">
    <source>
        <dbReference type="SAM" id="SignalP"/>
    </source>
</evidence>
<feature type="region of interest" description="Disordered" evidence="1">
    <location>
        <begin position="339"/>
        <end position="419"/>
    </location>
</feature>
<gene>
    <name evidence="4" type="ORF">PT974_00390</name>
</gene>
<keyword evidence="5" id="KW-1185">Reference proteome</keyword>
<keyword evidence="2" id="KW-0812">Transmembrane</keyword>
<feature type="compositionally biased region" description="Polar residues" evidence="1">
    <location>
        <begin position="355"/>
        <end position="370"/>
    </location>
</feature>
<evidence type="ECO:0000313" key="4">
    <source>
        <dbReference type="EMBL" id="KAK5998021.1"/>
    </source>
</evidence>
<keyword evidence="2" id="KW-0472">Membrane</keyword>
<feature type="region of interest" description="Disordered" evidence="1">
    <location>
        <begin position="279"/>
        <end position="322"/>
    </location>
</feature>
<feature type="compositionally biased region" description="Low complexity" evidence="1">
    <location>
        <begin position="300"/>
        <end position="322"/>
    </location>
</feature>
<proteinExistence type="predicted"/>
<evidence type="ECO:0000256" key="1">
    <source>
        <dbReference type="SAM" id="MobiDB-lite"/>
    </source>
</evidence>
<feature type="compositionally biased region" description="Low complexity" evidence="1">
    <location>
        <begin position="210"/>
        <end position="233"/>
    </location>
</feature>
<feature type="compositionally biased region" description="Basic and acidic residues" evidence="1">
    <location>
        <begin position="407"/>
        <end position="419"/>
    </location>
</feature>
<dbReference type="Proteomes" id="UP001338125">
    <property type="component" value="Unassembled WGS sequence"/>
</dbReference>
<accession>A0ABR0T0P1</accession>
<protein>
    <submittedName>
        <fullName evidence="4">Uncharacterized protein</fullName>
    </submittedName>
</protein>
<evidence type="ECO:0000256" key="2">
    <source>
        <dbReference type="SAM" id="Phobius"/>
    </source>
</evidence>
<keyword evidence="3" id="KW-0732">Signal</keyword>
<sequence>MNKASGVAAFAALMAVVDAANLHLPRATLAVDYALDGISPIPTVAAGFIDVLAKRAGTSATSPTTVLVAPDNTCGYISGRAGAAYTCGVGASCIFFTSSVAGPGHIACCNTAICVAKFQCIDYNEYFSQSKCDNGCAQDAYTLKCTNTAQPYCNTLSFPGGVVDVYCNNLNITGIQAASTTWSGESSRTFAPLVLSGDASSSTRPIQVVPTSSRSSAGSGNSPANTSPVNTSPVPVPPQTESGGSKTPVGAIVGGVVGGVGGLALIGIAAFFFLRRRKPTPAPQPTEQIPPTHQSPPPMQQYQQPPQQPYYDPKYAPVVNQQPYPPPNQQYAQNGAYYTPTNPSMSPDQHHAMSPTGSTIDPRMSTTSPIQPGTYAPPAPAPVPAPGPGGFQPQPGVIYEASSGQAGDHHHGQMHELAS</sequence>
<keyword evidence="2" id="KW-1133">Transmembrane helix</keyword>
<feature type="region of interest" description="Disordered" evidence="1">
    <location>
        <begin position="197"/>
        <end position="246"/>
    </location>
</feature>
<feature type="compositionally biased region" description="Pro residues" evidence="1">
    <location>
        <begin position="375"/>
        <end position="387"/>
    </location>
</feature>